<dbReference type="Gene3D" id="3.40.50.150">
    <property type="entry name" value="Vaccinia Virus protein VP39"/>
    <property type="match status" value="1"/>
</dbReference>
<dbReference type="InterPro" id="IPR031303">
    <property type="entry name" value="C5_meth_CS"/>
</dbReference>
<dbReference type="AlphaFoldDB" id="A0A3B0C9H3"/>
<organism evidence="9 10">
    <name type="scientific">Ulvibacterium marinum</name>
    <dbReference type="NCBI Taxonomy" id="2419782"/>
    <lineage>
        <taxon>Bacteria</taxon>
        <taxon>Pseudomonadati</taxon>
        <taxon>Bacteroidota</taxon>
        <taxon>Flavobacteriia</taxon>
        <taxon>Flavobacteriales</taxon>
        <taxon>Flavobacteriaceae</taxon>
        <taxon>Ulvibacterium</taxon>
    </lineage>
</organism>
<dbReference type="PROSITE" id="PS00095">
    <property type="entry name" value="C5_MTASE_2"/>
    <property type="match status" value="1"/>
</dbReference>
<name>A0A3B0C9H3_9FLAO</name>
<evidence type="ECO:0000256" key="4">
    <source>
        <dbReference type="ARBA" id="ARBA00022747"/>
    </source>
</evidence>
<evidence type="ECO:0000256" key="8">
    <source>
        <dbReference type="RuleBase" id="RU000417"/>
    </source>
</evidence>
<dbReference type="GO" id="GO:0032259">
    <property type="term" value="P:methylation"/>
    <property type="evidence" value="ECO:0007669"/>
    <property type="project" value="UniProtKB-KW"/>
</dbReference>
<dbReference type="InterPro" id="IPR050390">
    <property type="entry name" value="C5-Methyltransferase"/>
</dbReference>
<dbReference type="RefSeq" id="WP_120711365.1">
    <property type="nucleotide sequence ID" value="NZ_RBCJ01000002.1"/>
</dbReference>
<evidence type="ECO:0000313" key="9">
    <source>
        <dbReference type="EMBL" id="RKN81208.1"/>
    </source>
</evidence>
<feature type="active site" evidence="6">
    <location>
        <position position="115"/>
    </location>
</feature>
<dbReference type="InterPro" id="IPR018117">
    <property type="entry name" value="C5_DNA_meth_AS"/>
</dbReference>
<gene>
    <name evidence="9" type="primary">dcm</name>
    <name evidence="9" type="ORF">D7Z94_09715</name>
</gene>
<protein>
    <recommendedName>
        <fullName evidence="8">Cytosine-specific methyltransferase</fullName>
        <ecNumber evidence="8">2.1.1.37</ecNumber>
    </recommendedName>
</protein>
<dbReference type="PROSITE" id="PS00094">
    <property type="entry name" value="C5_MTASE_1"/>
    <property type="match status" value="1"/>
</dbReference>
<evidence type="ECO:0000256" key="6">
    <source>
        <dbReference type="PROSITE-ProRule" id="PRU01016"/>
    </source>
</evidence>
<evidence type="ECO:0000256" key="3">
    <source>
        <dbReference type="ARBA" id="ARBA00022691"/>
    </source>
</evidence>
<evidence type="ECO:0000313" key="10">
    <source>
        <dbReference type="Proteomes" id="UP000276603"/>
    </source>
</evidence>
<keyword evidence="3 6" id="KW-0949">S-adenosyl-L-methionine</keyword>
<dbReference type="GO" id="GO:0009307">
    <property type="term" value="P:DNA restriction-modification system"/>
    <property type="evidence" value="ECO:0007669"/>
    <property type="project" value="UniProtKB-KW"/>
</dbReference>
<dbReference type="Gene3D" id="3.90.120.10">
    <property type="entry name" value="DNA Methylase, subunit A, domain 2"/>
    <property type="match status" value="1"/>
</dbReference>
<dbReference type="InterPro" id="IPR001525">
    <property type="entry name" value="C5_MeTfrase"/>
</dbReference>
<evidence type="ECO:0000256" key="5">
    <source>
        <dbReference type="ARBA" id="ARBA00047422"/>
    </source>
</evidence>
<dbReference type="OrthoDB" id="32195at2"/>
<comment type="catalytic activity">
    <reaction evidence="5 8">
        <text>a 2'-deoxycytidine in DNA + S-adenosyl-L-methionine = a 5-methyl-2'-deoxycytidine in DNA + S-adenosyl-L-homocysteine + H(+)</text>
        <dbReference type="Rhea" id="RHEA:13681"/>
        <dbReference type="Rhea" id="RHEA-COMP:11369"/>
        <dbReference type="Rhea" id="RHEA-COMP:11370"/>
        <dbReference type="ChEBI" id="CHEBI:15378"/>
        <dbReference type="ChEBI" id="CHEBI:57856"/>
        <dbReference type="ChEBI" id="CHEBI:59789"/>
        <dbReference type="ChEBI" id="CHEBI:85452"/>
        <dbReference type="ChEBI" id="CHEBI:85454"/>
        <dbReference type="EC" id="2.1.1.37"/>
    </reaction>
</comment>
<keyword evidence="10" id="KW-1185">Reference proteome</keyword>
<dbReference type="PROSITE" id="PS51679">
    <property type="entry name" value="SAM_MT_C5"/>
    <property type="match status" value="1"/>
</dbReference>
<sequence>MNYIDLFSGAGGLSEGFLTAGFKPIVHVEFDRAACFTLKTRAVFHHLRRINKLDFYYSYLKGDIDRNELYKEVPAEIIDSVINAEIGRDNKRVFQRIEDLLSGDSVDLIIGGPPCQAYSVVGRAPLKHKKDDERTNLYIQYGRYLKKFNPKVFVFENVPGLLTAAGGKYFNNLQKYYKRIGYKVKAKSLNAYDFGVVQNRKRVIIIGWKKDLEFNYPDFEKIENKFYRDDIFNDLPSIKPGEVKRIQNYASETNAYLSSKAIRNGIDFVTQHITRPHNERDLAIYNLAIELLENGKRLKNSQVPEEMRTQKNTKHFLDRFKVVGVEPHTVIAHIAKDGHHFIHPDKKQLRSISVREAARIQSFPDDFYFEGIKEDQPRTSAFRQIGNAVPPLLAKEIAVKIKDQLHG</sequence>
<dbReference type="Pfam" id="PF00145">
    <property type="entry name" value="DNA_methylase"/>
    <property type="match status" value="2"/>
</dbReference>
<comment type="similarity">
    <text evidence="6 7">Belongs to the class I-like SAM-binding methyltransferase superfamily. C5-methyltransferase family.</text>
</comment>
<dbReference type="InterPro" id="IPR029063">
    <property type="entry name" value="SAM-dependent_MTases_sf"/>
</dbReference>
<dbReference type="Proteomes" id="UP000276603">
    <property type="component" value="Unassembled WGS sequence"/>
</dbReference>
<proteinExistence type="inferred from homology"/>
<reference evidence="9 10" key="1">
    <citation type="submission" date="2018-10" db="EMBL/GenBank/DDBJ databases">
        <title>Ulvibacterium marinum gen. nov., sp. nov., a novel marine bacterium of the family Flavobacteriaceae, isolated from a culture of the green alga Ulva prolifera.</title>
        <authorList>
            <person name="Zhang Z."/>
        </authorList>
    </citation>
    <scope>NUCLEOTIDE SEQUENCE [LARGE SCALE GENOMIC DNA]</scope>
    <source>
        <strain evidence="9 10">CCMM003</strain>
    </source>
</reference>
<accession>A0A3B0C9H3</accession>
<keyword evidence="2 6" id="KW-0808">Transferase</keyword>
<dbReference type="PRINTS" id="PR00105">
    <property type="entry name" value="C5METTRFRASE"/>
</dbReference>
<evidence type="ECO:0000256" key="1">
    <source>
        <dbReference type="ARBA" id="ARBA00022603"/>
    </source>
</evidence>
<comment type="caution">
    <text evidence="9">The sequence shown here is derived from an EMBL/GenBank/DDBJ whole genome shotgun (WGS) entry which is preliminary data.</text>
</comment>
<dbReference type="PANTHER" id="PTHR10629">
    <property type="entry name" value="CYTOSINE-SPECIFIC METHYLTRANSFERASE"/>
    <property type="match status" value="1"/>
</dbReference>
<keyword evidence="4" id="KW-0680">Restriction system</keyword>
<keyword evidence="1 6" id="KW-0489">Methyltransferase</keyword>
<dbReference type="NCBIfam" id="TIGR00675">
    <property type="entry name" value="dcm"/>
    <property type="match status" value="1"/>
</dbReference>
<evidence type="ECO:0000256" key="7">
    <source>
        <dbReference type="RuleBase" id="RU000416"/>
    </source>
</evidence>
<dbReference type="EC" id="2.1.1.37" evidence="8"/>
<dbReference type="GO" id="GO:0003886">
    <property type="term" value="F:DNA (cytosine-5-)-methyltransferase activity"/>
    <property type="evidence" value="ECO:0007669"/>
    <property type="project" value="UniProtKB-EC"/>
</dbReference>
<dbReference type="PANTHER" id="PTHR10629:SF52">
    <property type="entry name" value="DNA (CYTOSINE-5)-METHYLTRANSFERASE 1"/>
    <property type="match status" value="1"/>
</dbReference>
<dbReference type="EMBL" id="RBCJ01000002">
    <property type="protein sequence ID" value="RKN81208.1"/>
    <property type="molecule type" value="Genomic_DNA"/>
</dbReference>
<evidence type="ECO:0000256" key="2">
    <source>
        <dbReference type="ARBA" id="ARBA00022679"/>
    </source>
</evidence>
<dbReference type="SUPFAM" id="SSF53335">
    <property type="entry name" value="S-adenosyl-L-methionine-dependent methyltransferases"/>
    <property type="match status" value="1"/>
</dbReference>